<feature type="transmembrane region" description="Helical" evidence="1">
    <location>
        <begin position="9"/>
        <end position="26"/>
    </location>
</feature>
<name>V3Z636_LOTGI</name>
<proteinExistence type="predicted"/>
<evidence type="ECO:0000313" key="3">
    <source>
        <dbReference type="EMBL" id="ESO86243.1"/>
    </source>
</evidence>
<keyword evidence="1" id="KW-0472">Membrane</keyword>
<keyword evidence="1" id="KW-1133">Transmembrane helix</keyword>
<sequence length="327" mass="37237">MKELISRDTVTCFVSFVISFVCSLFYNNPDLILGKDFVKMVKQSVSYIHTSTTLFRCGVHPISEKGPPFYLVNQTRYPGEDAIFSCGMAFNGTISDVSYILWLKNNEAVVNETNHYITWEVANYSDGQVVVTTNLSIYSVTADDFGMYQCYVTVLESVTPTNDTKQKPTPKPNRRSENVDCSCKCVNSPSLRMPEFSKEDIALVYYKLHKHHWVGEYHLLQEKHRTRTLFIVPGTLVSVAVYFRHLREIDDFSVRFTRSGQDIQSFDTQCSYSARANAWLIHLNGISVAYNNITYMNATAGHWKGSVGIIWTCISPSMYVFTAAWQS</sequence>
<accession>V3Z636</accession>
<organism evidence="3 4">
    <name type="scientific">Lottia gigantea</name>
    <name type="common">Giant owl limpet</name>
    <dbReference type="NCBI Taxonomy" id="225164"/>
    <lineage>
        <taxon>Eukaryota</taxon>
        <taxon>Metazoa</taxon>
        <taxon>Spiralia</taxon>
        <taxon>Lophotrochozoa</taxon>
        <taxon>Mollusca</taxon>
        <taxon>Gastropoda</taxon>
        <taxon>Patellogastropoda</taxon>
        <taxon>Lottioidea</taxon>
        <taxon>Lottiidae</taxon>
        <taxon>Lottia</taxon>
    </lineage>
</organism>
<gene>
    <name evidence="3" type="ORF">LOTGIDRAFT_235482</name>
</gene>
<protein>
    <recommendedName>
        <fullName evidence="2">Ig-like domain-containing protein</fullName>
    </recommendedName>
</protein>
<dbReference type="KEGG" id="lgi:LOTGIDRAFT_235482"/>
<evidence type="ECO:0000313" key="4">
    <source>
        <dbReference type="Proteomes" id="UP000030746"/>
    </source>
</evidence>
<dbReference type="InterPro" id="IPR036179">
    <property type="entry name" value="Ig-like_dom_sf"/>
</dbReference>
<reference evidence="3 4" key="1">
    <citation type="journal article" date="2013" name="Nature">
        <title>Insights into bilaterian evolution from three spiralian genomes.</title>
        <authorList>
            <person name="Simakov O."/>
            <person name="Marletaz F."/>
            <person name="Cho S.J."/>
            <person name="Edsinger-Gonzales E."/>
            <person name="Havlak P."/>
            <person name="Hellsten U."/>
            <person name="Kuo D.H."/>
            <person name="Larsson T."/>
            <person name="Lv J."/>
            <person name="Arendt D."/>
            <person name="Savage R."/>
            <person name="Osoegawa K."/>
            <person name="de Jong P."/>
            <person name="Grimwood J."/>
            <person name="Chapman J.A."/>
            <person name="Shapiro H."/>
            <person name="Aerts A."/>
            <person name="Otillar R.P."/>
            <person name="Terry A.Y."/>
            <person name="Boore J.L."/>
            <person name="Grigoriev I.V."/>
            <person name="Lindberg D.R."/>
            <person name="Seaver E.C."/>
            <person name="Weisblat D.A."/>
            <person name="Putnam N.H."/>
            <person name="Rokhsar D.S."/>
        </authorList>
    </citation>
    <scope>NUCLEOTIDE SEQUENCE [LARGE SCALE GENOMIC DNA]</scope>
</reference>
<dbReference type="CTD" id="20249863"/>
<dbReference type="Proteomes" id="UP000030746">
    <property type="component" value="Unassembled WGS sequence"/>
</dbReference>
<dbReference type="InterPro" id="IPR013783">
    <property type="entry name" value="Ig-like_fold"/>
</dbReference>
<evidence type="ECO:0000256" key="1">
    <source>
        <dbReference type="SAM" id="Phobius"/>
    </source>
</evidence>
<dbReference type="SUPFAM" id="SSF48726">
    <property type="entry name" value="Immunoglobulin"/>
    <property type="match status" value="1"/>
</dbReference>
<keyword evidence="4" id="KW-1185">Reference proteome</keyword>
<dbReference type="HOGENOM" id="CLU_850694_0_0_1"/>
<keyword evidence="1" id="KW-0812">Transmembrane</keyword>
<dbReference type="RefSeq" id="XP_009063015.1">
    <property type="nucleotide sequence ID" value="XM_009064767.1"/>
</dbReference>
<dbReference type="AlphaFoldDB" id="V3Z636"/>
<dbReference type="InterPro" id="IPR007110">
    <property type="entry name" value="Ig-like_dom"/>
</dbReference>
<feature type="domain" description="Ig-like" evidence="2">
    <location>
        <begin position="67"/>
        <end position="161"/>
    </location>
</feature>
<dbReference type="GeneID" id="20249863"/>
<dbReference type="PROSITE" id="PS50835">
    <property type="entry name" value="IG_LIKE"/>
    <property type="match status" value="1"/>
</dbReference>
<dbReference type="Gene3D" id="2.60.40.10">
    <property type="entry name" value="Immunoglobulins"/>
    <property type="match status" value="1"/>
</dbReference>
<dbReference type="EMBL" id="KB203115">
    <property type="protein sequence ID" value="ESO86243.1"/>
    <property type="molecule type" value="Genomic_DNA"/>
</dbReference>
<evidence type="ECO:0000259" key="2">
    <source>
        <dbReference type="PROSITE" id="PS50835"/>
    </source>
</evidence>